<reference evidence="9" key="2">
    <citation type="submission" date="2023-06" db="EMBL/GenBank/DDBJ databases">
        <authorList>
            <person name="Ma L."/>
            <person name="Liu K.-W."/>
            <person name="Li Z."/>
            <person name="Hsiao Y.-Y."/>
            <person name="Qi Y."/>
            <person name="Fu T."/>
            <person name="Tang G."/>
            <person name="Zhang D."/>
            <person name="Sun W.-H."/>
            <person name="Liu D.-K."/>
            <person name="Li Y."/>
            <person name="Chen G.-Z."/>
            <person name="Liu X.-D."/>
            <person name="Liao X.-Y."/>
            <person name="Jiang Y.-T."/>
            <person name="Yu X."/>
            <person name="Hao Y."/>
            <person name="Huang J."/>
            <person name="Zhao X.-W."/>
            <person name="Ke S."/>
            <person name="Chen Y.-Y."/>
            <person name="Wu W.-L."/>
            <person name="Hsu J.-L."/>
            <person name="Lin Y.-F."/>
            <person name="Huang M.-D."/>
            <person name="Li C.-Y."/>
            <person name="Huang L."/>
            <person name="Wang Z.-W."/>
            <person name="Zhao X."/>
            <person name="Zhong W.-Y."/>
            <person name="Peng D.-H."/>
            <person name="Ahmad S."/>
            <person name="Lan S."/>
            <person name="Zhang J.-S."/>
            <person name="Tsai W.-C."/>
            <person name="Van De Peer Y."/>
            <person name="Liu Z.-J."/>
        </authorList>
    </citation>
    <scope>NUCLEOTIDE SEQUENCE</scope>
    <source>
        <strain evidence="9">CP</strain>
        <tissue evidence="9">Leaves</tissue>
    </source>
</reference>
<dbReference type="InterPro" id="IPR014014">
    <property type="entry name" value="RNA_helicase_DEAD_Q_motif"/>
</dbReference>
<sequence length="485" mass="54466">MVRVKSAAAAAAEVRVSSVSDLKRLEKQKKRSKSGGFESMNLSPVVFRGIKKKGYRVPTPIQRKAMPLILSGSDVVAMARTGSGKTAAFLIPMIERLRQHVHGGGVRGLVLSPTRDLALQTLKFAKELGRFTDLHTMLLVGGDRMDSQFEELAQNPDVIIATPGRLMHHLAEVEDMSLRTVEYVVFDEADSLFGMGFAEQLHQILTQLSETRQTLLFSATLPSALAEFAKAGLRDPQLVRLDLETKISPDLKTTFFTLRQEEKYAALIYLAREQIRVNEQTLIFVSTKHHVEFLSTLFREEGIEPSLCYGDMDQDAHLHLFLSKPIRPAPSEEEVLHDREGTSSKIDQALARGETIYGRFPQTVLDLVSDRVREIINESVELVSLQKTCTNAFRLYSKTKPLPSRESIRRAKDLPREGLHPLFNNSLESNELTALGPSQWLDVMKKKRAVHEEIIKAHQNKTADDTPKEDQLEGTLSKYNENKGL</sequence>
<keyword evidence="1" id="KW-0547">Nucleotide-binding</keyword>
<dbReference type="CDD" id="cd17959">
    <property type="entry name" value="DEADc_DDX54"/>
    <property type="match status" value="1"/>
</dbReference>
<name>A0AAV9ECC3_ACOCL</name>
<evidence type="ECO:0000256" key="6">
    <source>
        <dbReference type="SAM" id="MobiDB-lite"/>
    </source>
</evidence>
<evidence type="ECO:0000259" key="8">
    <source>
        <dbReference type="PROSITE" id="PS51195"/>
    </source>
</evidence>
<dbReference type="GO" id="GO:0016787">
    <property type="term" value="F:hydrolase activity"/>
    <property type="evidence" value="ECO:0007669"/>
    <property type="project" value="UniProtKB-KW"/>
</dbReference>
<evidence type="ECO:0000256" key="3">
    <source>
        <dbReference type="ARBA" id="ARBA00022806"/>
    </source>
</evidence>
<proteinExistence type="predicted"/>
<dbReference type="PANTHER" id="PTHR47959">
    <property type="entry name" value="ATP-DEPENDENT RNA HELICASE RHLE-RELATED"/>
    <property type="match status" value="1"/>
</dbReference>
<protein>
    <submittedName>
        <fullName evidence="9">DEAD-box ATP-dependent RNA helicase 29</fullName>
    </submittedName>
</protein>
<dbReference type="PANTHER" id="PTHR47959:SF8">
    <property type="entry name" value="RNA HELICASE"/>
    <property type="match status" value="1"/>
</dbReference>
<dbReference type="PROSITE" id="PS51195">
    <property type="entry name" value="Q_MOTIF"/>
    <property type="match status" value="1"/>
</dbReference>
<dbReference type="GO" id="GO:0003676">
    <property type="term" value="F:nucleic acid binding"/>
    <property type="evidence" value="ECO:0007669"/>
    <property type="project" value="InterPro"/>
</dbReference>
<feature type="short sequence motif" description="Q motif" evidence="5">
    <location>
        <begin position="35"/>
        <end position="63"/>
    </location>
</feature>
<dbReference type="EMBL" id="JAUJYO010000008">
    <property type="protein sequence ID" value="KAK1311428.1"/>
    <property type="molecule type" value="Genomic_DNA"/>
</dbReference>
<dbReference type="InterPro" id="IPR014001">
    <property type="entry name" value="Helicase_ATP-bd"/>
</dbReference>
<dbReference type="InterPro" id="IPR011545">
    <property type="entry name" value="DEAD/DEAH_box_helicase_dom"/>
</dbReference>
<reference evidence="9" key="1">
    <citation type="journal article" date="2023" name="Nat. Commun.">
        <title>Diploid and tetraploid genomes of Acorus and the evolution of monocots.</title>
        <authorList>
            <person name="Ma L."/>
            <person name="Liu K.W."/>
            <person name="Li Z."/>
            <person name="Hsiao Y.Y."/>
            <person name="Qi Y."/>
            <person name="Fu T."/>
            <person name="Tang G.D."/>
            <person name="Zhang D."/>
            <person name="Sun W.H."/>
            <person name="Liu D.K."/>
            <person name="Li Y."/>
            <person name="Chen G.Z."/>
            <person name="Liu X.D."/>
            <person name="Liao X.Y."/>
            <person name="Jiang Y.T."/>
            <person name="Yu X."/>
            <person name="Hao Y."/>
            <person name="Huang J."/>
            <person name="Zhao X.W."/>
            <person name="Ke S."/>
            <person name="Chen Y.Y."/>
            <person name="Wu W.L."/>
            <person name="Hsu J.L."/>
            <person name="Lin Y.F."/>
            <person name="Huang M.D."/>
            <person name="Li C.Y."/>
            <person name="Huang L."/>
            <person name="Wang Z.W."/>
            <person name="Zhao X."/>
            <person name="Zhong W.Y."/>
            <person name="Peng D.H."/>
            <person name="Ahmad S."/>
            <person name="Lan S."/>
            <person name="Zhang J.S."/>
            <person name="Tsai W.C."/>
            <person name="Van de Peer Y."/>
            <person name="Liu Z.J."/>
        </authorList>
    </citation>
    <scope>NUCLEOTIDE SEQUENCE</scope>
    <source>
        <strain evidence="9">CP</strain>
    </source>
</reference>
<evidence type="ECO:0000256" key="2">
    <source>
        <dbReference type="ARBA" id="ARBA00022801"/>
    </source>
</evidence>
<dbReference type="SMART" id="SM00487">
    <property type="entry name" value="DEXDc"/>
    <property type="match status" value="1"/>
</dbReference>
<feature type="domain" description="Helicase ATP-binding" evidence="7">
    <location>
        <begin position="66"/>
        <end position="239"/>
    </location>
</feature>
<dbReference type="InterPro" id="IPR027417">
    <property type="entry name" value="P-loop_NTPase"/>
</dbReference>
<feature type="domain" description="DEAD-box RNA helicase Q" evidence="8">
    <location>
        <begin position="35"/>
        <end position="63"/>
    </location>
</feature>
<feature type="compositionally biased region" description="Basic and acidic residues" evidence="6">
    <location>
        <begin position="456"/>
        <end position="471"/>
    </location>
</feature>
<feature type="region of interest" description="Disordered" evidence="6">
    <location>
        <begin position="456"/>
        <end position="485"/>
    </location>
</feature>
<accession>A0AAV9ECC3</accession>
<comment type="caution">
    <text evidence="9">The sequence shown here is derived from an EMBL/GenBank/DDBJ whole genome shotgun (WGS) entry which is preliminary data.</text>
</comment>
<dbReference type="InterPro" id="IPR033517">
    <property type="entry name" value="DDX54/DBP10_DEAD-box_helicase"/>
</dbReference>
<evidence type="ECO:0000256" key="4">
    <source>
        <dbReference type="ARBA" id="ARBA00022840"/>
    </source>
</evidence>
<dbReference type="GO" id="GO:0003724">
    <property type="term" value="F:RNA helicase activity"/>
    <property type="evidence" value="ECO:0007669"/>
    <property type="project" value="InterPro"/>
</dbReference>
<dbReference type="SUPFAM" id="SSF52540">
    <property type="entry name" value="P-loop containing nucleoside triphosphate hydrolases"/>
    <property type="match status" value="2"/>
</dbReference>
<dbReference type="Pfam" id="PF00270">
    <property type="entry name" value="DEAD"/>
    <property type="match status" value="1"/>
</dbReference>
<keyword evidence="4" id="KW-0067">ATP-binding</keyword>
<evidence type="ECO:0000259" key="7">
    <source>
        <dbReference type="PROSITE" id="PS51192"/>
    </source>
</evidence>
<keyword evidence="3 9" id="KW-0347">Helicase</keyword>
<dbReference type="PROSITE" id="PS51192">
    <property type="entry name" value="HELICASE_ATP_BIND_1"/>
    <property type="match status" value="1"/>
</dbReference>
<dbReference type="Proteomes" id="UP001180020">
    <property type="component" value="Unassembled WGS sequence"/>
</dbReference>
<dbReference type="GO" id="GO:0005524">
    <property type="term" value="F:ATP binding"/>
    <property type="evidence" value="ECO:0007669"/>
    <property type="project" value="UniProtKB-KW"/>
</dbReference>
<evidence type="ECO:0000256" key="1">
    <source>
        <dbReference type="ARBA" id="ARBA00022741"/>
    </source>
</evidence>
<keyword evidence="2" id="KW-0378">Hydrolase</keyword>
<dbReference type="InterPro" id="IPR050079">
    <property type="entry name" value="DEAD_box_RNA_helicase"/>
</dbReference>
<evidence type="ECO:0000313" key="9">
    <source>
        <dbReference type="EMBL" id="KAK1311428.1"/>
    </source>
</evidence>
<dbReference type="GO" id="GO:0005829">
    <property type="term" value="C:cytosol"/>
    <property type="evidence" value="ECO:0007669"/>
    <property type="project" value="TreeGrafter"/>
</dbReference>
<keyword evidence="10" id="KW-1185">Reference proteome</keyword>
<evidence type="ECO:0000256" key="5">
    <source>
        <dbReference type="PROSITE-ProRule" id="PRU00552"/>
    </source>
</evidence>
<organism evidence="9 10">
    <name type="scientific">Acorus calamus</name>
    <name type="common">Sweet flag</name>
    <dbReference type="NCBI Taxonomy" id="4465"/>
    <lineage>
        <taxon>Eukaryota</taxon>
        <taxon>Viridiplantae</taxon>
        <taxon>Streptophyta</taxon>
        <taxon>Embryophyta</taxon>
        <taxon>Tracheophyta</taxon>
        <taxon>Spermatophyta</taxon>
        <taxon>Magnoliopsida</taxon>
        <taxon>Liliopsida</taxon>
        <taxon>Acoraceae</taxon>
        <taxon>Acorus</taxon>
    </lineage>
</organism>
<dbReference type="Gene3D" id="3.40.50.300">
    <property type="entry name" value="P-loop containing nucleotide triphosphate hydrolases"/>
    <property type="match status" value="2"/>
</dbReference>
<evidence type="ECO:0000313" key="10">
    <source>
        <dbReference type="Proteomes" id="UP001180020"/>
    </source>
</evidence>
<dbReference type="AlphaFoldDB" id="A0AAV9ECC3"/>
<gene>
    <name evidence="9" type="primary">RH29</name>
    <name evidence="9" type="ORF">QJS10_CPA08g01017</name>
</gene>